<dbReference type="Gene3D" id="1.10.287.470">
    <property type="entry name" value="Helix hairpin bin"/>
    <property type="match status" value="1"/>
</dbReference>
<dbReference type="GO" id="GO:0015562">
    <property type="term" value="F:efflux transmembrane transporter activity"/>
    <property type="evidence" value="ECO:0007669"/>
    <property type="project" value="TreeGrafter"/>
</dbReference>
<dbReference type="Proteomes" id="UP000478417">
    <property type="component" value="Unassembled WGS sequence"/>
</dbReference>
<sequence length="245" mass="26652">MKIPRKELLAVLTVAISIEAQAADVVRCLTEPIADVQMSSIVPGTVAAIHFGEGSFVDKGTVVLEMEARSEQLDIKRRSVLVDNLKATLERSEMLLEKTSSISMEEVDETRSEYQISKIELELAREALEKKLIKAPITGIVTELPIEVGEFCEPPQILLRIVDTRQFNCVANIDPALAASLSMDDPVAFSSERGSEADKVMGKIVFISPVVDPASGLLRIKAQFTNTDGAVRPGEGGTLQLFPTE</sequence>
<reference evidence="3 4" key="1">
    <citation type="submission" date="2020-02" db="EMBL/GenBank/DDBJ databases">
        <title>Albibacoteraceae fam. nov., the first described family within the subdivision 4 Verrucomicrobia.</title>
        <authorList>
            <person name="Xi F."/>
        </authorList>
    </citation>
    <scope>NUCLEOTIDE SEQUENCE [LARGE SCALE GENOMIC DNA]</scope>
    <source>
        <strain evidence="3 4">CK1056</strain>
    </source>
</reference>
<evidence type="ECO:0000313" key="3">
    <source>
        <dbReference type="EMBL" id="NDV62880.1"/>
    </source>
</evidence>
<dbReference type="GO" id="GO:1990281">
    <property type="term" value="C:efflux pump complex"/>
    <property type="evidence" value="ECO:0007669"/>
    <property type="project" value="TreeGrafter"/>
</dbReference>
<feature type="chain" id="PRO_5025620379" evidence="2">
    <location>
        <begin position="23"/>
        <end position="245"/>
    </location>
</feature>
<dbReference type="NCBIfam" id="TIGR01730">
    <property type="entry name" value="RND_mfp"/>
    <property type="match status" value="1"/>
</dbReference>
<dbReference type="Gene3D" id="2.40.50.100">
    <property type="match status" value="1"/>
</dbReference>
<proteinExistence type="inferred from homology"/>
<evidence type="ECO:0000313" key="4">
    <source>
        <dbReference type="Proteomes" id="UP000478417"/>
    </source>
</evidence>
<dbReference type="RefSeq" id="WP_163965521.1">
    <property type="nucleotide sequence ID" value="NZ_JAAGNX010000002.1"/>
</dbReference>
<dbReference type="Gene3D" id="2.40.30.170">
    <property type="match status" value="1"/>
</dbReference>
<comment type="caution">
    <text evidence="3">The sequence shown here is derived from an EMBL/GenBank/DDBJ whole genome shotgun (WGS) entry which is preliminary data.</text>
</comment>
<protein>
    <submittedName>
        <fullName evidence="3">Efflux RND transporter periplasmic adaptor subunit</fullName>
    </submittedName>
</protein>
<dbReference type="InterPro" id="IPR006143">
    <property type="entry name" value="RND_pump_MFP"/>
</dbReference>
<dbReference type="AlphaFoldDB" id="A0A6B2M5E2"/>
<gene>
    <name evidence="3" type="ORF">G0Q06_10495</name>
</gene>
<accession>A0A6B2M5E2</accession>
<dbReference type="PANTHER" id="PTHR30469">
    <property type="entry name" value="MULTIDRUG RESISTANCE PROTEIN MDTA"/>
    <property type="match status" value="1"/>
</dbReference>
<keyword evidence="4" id="KW-1185">Reference proteome</keyword>
<comment type="similarity">
    <text evidence="1">Belongs to the membrane fusion protein (MFP) (TC 8.A.1) family.</text>
</comment>
<feature type="signal peptide" evidence="2">
    <location>
        <begin position="1"/>
        <end position="22"/>
    </location>
</feature>
<evidence type="ECO:0000256" key="1">
    <source>
        <dbReference type="ARBA" id="ARBA00009477"/>
    </source>
</evidence>
<organism evidence="3 4">
    <name type="scientific">Oceanipulchritudo coccoides</name>
    <dbReference type="NCBI Taxonomy" id="2706888"/>
    <lineage>
        <taxon>Bacteria</taxon>
        <taxon>Pseudomonadati</taxon>
        <taxon>Verrucomicrobiota</taxon>
        <taxon>Opitutia</taxon>
        <taxon>Puniceicoccales</taxon>
        <taxon>Oceanipulchritudinaceae</taxon>
        <taxon>Oceanipulchritudo</taxon>
    </lineage>
</organism>
<keyword evidence="2" id="KW-0732">Signal</keyword>
<name>A0A6B2M5E2_9BACT</name>
<dbReference type="EMBL" id="JAAGNX010000002">
    <property type="protein sequence ID" value="NDV62880.1"/>
    <property type="molecule type" value="Genomic_DNA"/>
</dbReference>
<evidence type="ECO:0000256" key="2">
    <source>
        <dbReference type="SAM" id="SignalP"/>
    </source>
</evidence>
<dbReference type="SUPFAM" id="SSF111369">
    <property type="entry name" value="HlyD-like secretion proteins"/>
    <property type="match status" value="1"/>
</dbReference>